<keyword evidence="1" id="KW-0732">Signal</keyword>
<organism evidence="3 4">
    <name type="scientific">Flavobacterium zubiriense</name>
    <dbReference type="NCBI Taxonomy" id="3138075"/>
    <lineage>
        <taxon>Bacteria</taxon>
        <taxon>Pseudomonadati</taxon>
        <taxon>Bacteroidota</taxon>
        <taxon>Flavobacteriia</taxon>
        <taxon>Flavobacteriales</taxon>
        <taxon>Flavobacteriaceae</taxon>
        <taxon>Flavobacterium</taxon>
    </lineage>
</organism>
<dbReference type="Pfam" id="PF19413">
    <property type="entry name" value="YaiO"/>
    <property type="match status" value="1"/>
</dbReference>
<accession>A0ABV4TB74</accession>
<evidence type="ECO:0000259" key="2">
    <source>
        <dbReference type="Pfam" id="PF19413"/>
    </source>
</evidence>
<keyword evidence="4" id="KW-1185">Reference proteome</keyword>
<comment type="caution">
    <text evidence="3">The sequence shown here is derived from an EMBL/GenBank/DDBJ whole genome shotgun (WGS) entry which is preliminary data.</text>
</comment>
<evidence type="ECO:0000313" key="4">
    <source>
        <dbReference type="Proteomes" id="UP001574169"/>
    </source>
</evidence>
<sequence length="421" mass="48145">MISKPIIKLAILFTFACFFQMQGQVVTPYNGNPDTSFETARQLAFNQQRKQAQDTLINILKKYPNYHDIRSFLASTYAWDGDYKKARKEFAYVIEKAPQNKENWIAAIKNESWSDAHYDALAMAKTALKIFPNNPEITLLKATALKNTNNPLEAQTEVKTIVTNNPENQEAKEFLDNLNSTLRTNTIGLRAAVDIYSKVFDPMQYYTLSYGKQTKYGSIIGKYNFNRRFNENGSQIEFDLYPKITKGLYAYVNIGFANTFLFPDLRYGGELYKSLPHSLEISAGFRTLKYSTTTNIYTGSIGWYTGNSYWSLRPYFTPGEGGTSTSAALNYRKYRSNADNYIGLLFSMGVSPEINQFNDANNAAIVNLKTQRFNLSYFFTTNKNKNALGAQLDVAHQEISFDPGNYFWIYSLTISWDLRFK</sequence>
<proteinExistence type="predicted"/>
<feature type="signal peptide" evidence="1">
    <location>
        <begin position="1"/>
        <end position="23"/>
    </location>
</feature>
<dbReference type="Proteomes" id="UP001574169">
    <property type="component" value="Unassembled WGS sequence"/>
</dbReference>
<dbReference type="NCBIfam" id="TIGR04390">
    <property type="entry name" value="OMP_YaiO_dom"/>
    <property type="match status" value="1"/>
</dbReference>
<protein>
    <submittedName>
        <fullName evidence="3">YaiO family outer membrane beta-barrel protein</fullName>
    </submittedName>
</protein>
<feature type="domain" description="YaiO beta-barrel" evidence="2">
    <location>
        <begin position="185"/>
        <end position="353"/>
    </location>
</feature>
<dbReference type="Gene3D" id="1.25.40.10">
    <property type="entry name" value="Tetratricopeptide repeat domain"/>
    <property type="match status" value="1"/>
</dbReference>
<gene>
    <name evidence="3" type="ORF">AAGV28_08190</name>
</gene>
<evidence type="ECO:0000313" key="3">
    <source>
        <dbReference type="EMBL" id="MFA9191346.1"/>
    </source>
</evidence>
<evidence type="ECO:0000256" key="1">
    <source>
        <dbReference type="SAM" id="SignalP"/>
    </source>
</evidence>
<dbReference type="InterPro" id="IPR030887">
    <property type="entry name" value="Beta-barrel_YaiO"/>
</dbReference>
<dbReference type="EMBL" id="JBCFQL010000007">
    <property type="protein sequence ID" value="MFA9191346.1"/>
    <property type="molecule type" value="Genomic_DNA"/>
</dbReference>
<name>A0ABV4TB74_9FLAO</name>
<dbReference type="InterPro" id="IPR011990">
    <property type="entry name" value="TPR-like_helical_dom_sf"/>
</dbReference>
<reference evidence="3 4" key="1">
    <citation type="submission" date="2024-04" db="EMBL/GenBank/DDBJ databases">
        <title>New Clade of Flavobacterium.</title>
        <authorList>
            <person name="Matos L."/>
            <person name="Proenca D.N."/>
            <person name="Fransisco R.M."/>
            <person name="Chung A.P."/>
            <person name="Maccario L."/>
            <person name="Sorensen S.J."/>
            <person name="Morais P.V."/>
        </authorList>
    </citation>
    <scope>NUCLEOTIDE SEQUENCE [LARGE SCALE GENOMIC DNA]</scope>
    <source>
        <strain evidence="3 4">FZUC8N2.13</strain>
    </source>
</reference>
<dbReference type="SUPFAM" id="SSF48452">
    <property type="entry name" value="TPR-like"/>
    <property type="match status" value="1"/>
</dbReference>
<dbReference type="Pfam" id="PF14559">
    <property type="entry name" value="TPR_19"/>
    <property type="match status" value="1"/>
</dbReference>
<dbReference type="RefSeq" id="WP_373406333.1">
    <property type="nucleotide sequence ID" value="NZ_JBCFQL010000007.1"/>
</dbReference>
<feature type="chain" id="PRO_5046083347" evidence="1">
    <location>
        <begin position="24"/>
        <end position="421"/>
    </location>
</feature>